<proteinExistence type="predicted"/>
<keyword evidence="1" id="KW-1133">Transmembrane helix</keyword>
<dbReference type="EMBL" id="QEKT01000009">
    <property type="protein sequence ID" value="PVY83096.1"/>
    <property type="molecule type" value="Genomic_DNA"/>
</dbReference>
<reference evidence="2 3" key="1">
    <citation type="submission" date="2018-04" db="EMBL/GenBank/DDBJ databases">
        <title>Genomic Encyclopedia of Type Strains, Phase IV (KMG-IV): sequencing the most valuable type-strain genomes for metagenomic binning, comparative biology and taxonomic classification.</title>
        <authorList>
            <person name="Goeker M."/>
        </authorList>
    </citation>
    <scope>NUCLEOTIDE SEQUENCE [LARGE SCALE GENOMIC DNA]</scope>
    <source>
        <strain evidence="2 3">DSM 28795</strain>
    </source>
</reference>
<protein>
    <submittedName>
        <fullName evidence="2">Uncharacterized protein</fullName>
    </submittedName>
</protein>
<dbReference type="RefSeq" id="WP_256465520.1">
    <property type="nucleotide sequence ID" value="NZ_CAKOEX010000009.1"/>
</dbReference>
<organism evidence="2 3">
    <name type="scientific">Convivina intestini</name>
    <dbReference type="NCBI Taxonomy" id="1505726"/>
    <lineage>
        <taxon>Bacteria</taxon>
        <taxon>Bacillati</taxon>
        <taxon>Bacillota</taxon>
        <taxon>Bacilli</taxon>
        <taxon>Lactobacillales</taxon>
        <taxon>Lactobacillaceae</taxon>
        <taxon>Convivina</taxon>
    </lineage>
</organism>
<gene>
    <name evidence="2" type="ORF">C7384_10944</name>
</gene>
<feature type="transmembrane region" description="Helical" evidence="1">
    <location>
        <begin position="21"/>
        <end position="40"/>
    </location>
</feature>
<comment type="caution">
    <text evidence="2">The sequence shown here is derived from an EMBL/GenBank/DDBJ whole genome shotgun (WGS) entry which is preliminary data.</text>
</comment>
<evidence type="ECO:0000256" key="1">
    <source>
        <dbReference type="SAM" id="Phobius"/>
    </source>
</evidence>
<accession>A0A2U1D5Y9</accession>
<dbReference type="AlphaFoldDB" id="A0A2U1D5Y9"/>
<keyword evidence="3" id="KW-1185">Reference proteome</keyword>
<evidence type="ECO:0000313" key="3">
    <source>
        <dbReference type="Proteomes" id="UP000245433"/>
    </source>
</evidence>
<keyword evidence="1" id="KW-0812">Transmembrane</keyword>
<sequence>MKNKQHNNDYQPPTDALYRKPWFIALGVIAVLSMIGYIAFLG</sequence>
<evidence type="ECO:0000313" key="2">
    <source>
        <dbReference type="EMBL" id="PVY83096.1"/>
    </source>
</evidence>
<dbReference type="Proteomes" id="UP000245433">
    <property type="component" value="Unassembled WGS sequence"/>
</dbReference>
<keyword evidence="1" id="KW-0472">Membrane</keyword>
<name>A0A2U1D5Y9_9LACO</name>